<feature type="domain" description="RRM" evidence="3">
    <location>
        <begin position="39"/>
        <end position="100"/>
    </location>
</feature>
<reference evidence="4 5" key="1">
    <citation type="journal article" date="2023" name="Plants (Basel)">
        <title>Bridging the Gap: Combining Genomics and Transcriptomics Approaches to Understand Stylosanthes scabra, an Orphan Legume from the Brazilian Caatinga.</title>
        <authorList>
            <person name="Ferreira-Neto J.R.C."/>
            <person name="da Silva M.D."/>
            <person name="Binneck E."/>
            <person name="de Melo N.F."/>
            <person name="da Silva R.H."/>
            <person name="de Melo A.L.T.M."/>
            <person name="Pandolfi V."/>
            <person name="Bustamante F.O."/>
            <person name="Brasileiro-Vidal A.C."/>
            <person name="Benko-Iseppon A.M."/>
        </authorList>
    </citation>
    <scope>NUCLEOTIDE SEQUENCE [LARGE SCALE GENOMIC DNA]</scope>
    <source>
        <tissue evidence="4">Leaves</tissue>
    </source>
</reference>
<dbReference type="Pfam" id="PF00076">
    <property type="entry name" value="RRM_1"/>
    <property type="match status" value="1"/>
</dbReference>
<feature type="region of interest" description="Disordered" evidence="2">
    <location>
        <begin position="1"/>
        <end position="37"/>
    </location>
</feature>
<evidence type="ECO:0000256" key="2">
    <source>
        <dbReference type="SAM" id="MobiDB-lite"/>
    </source>
</evidence>
<feature type="compositionally biased region" description="Basic and acidic residues" evidence="2">
    <location>
        <begin position="1"/>
        <end position="19"/>
    </location>
</feature>
<keyword evidence="1" id="KW-0694">RNA-binding</keyword>
<dbReference type="EMBL" id="JASCZI010000257">
    <property type="protein sequence ID" value="MED6110521.1"/>
    <property type="molecule type" value="Genomic_DNA"/>
</dbReference>
<proteinExistence type="predicted"/>
<dbReference type="CDD" id="cd00590">
    <property type="entry name" value="RRM_SF"/>
    <property type="match status" value="1"/>
</dbReference>
<dbReference type="PROSITE" id="PS50102">
    <property type="entry name" value="RRM"/>
    <property type="match status" value="1"/>
</dbReference>
<comment type="caution">
    <text evidence="4">The sequence shown here is derived from an EMBL/GenBank/DDBJ whole genome shotgun (WGS) entry which is preliminary data.</text>
</comment>
<evidence type="ECO:0000313" key="4">
    <source>
        <dbReference type="EMBL" id="MED6110521.1"/>
    </source>
</evidence>
<dbReference type="InterPro" id="IPR012677">
    <property type="entry name" value="Nucleotide-bd_a/b_plait_sf"/>
</dbReference>
<dbReference type="Proteomes" id="UP001341840">
    <property type="component" value="Unassembled WGS sequence"/>
</dbReference>
<gene>
    <name evidence="4" type="ORF">PIB30_043774</name>
</gene>
<dbReference type="Gene3D" id="3.30.70.330">
    <property type="match status" value="1"/>
</dbReference>
<sequence>MSDRWRAGGVRPERGKHGEATGFASWRNKGESEARGTSSVSEGELFKEFFTYGIIIDVFVSRKQRRNGRGLLAFIRFKEYGSARRAIERMNGVWWSGRKMHRKEVVLSRSKFQSKILARSVLGVNVKPIDFGFVENTLLREWTGPGIIECRDVGPFRCLITFETEKIKEEAIEDQLLASVFDEVRHHWDVVWSLSRRVWIEVMGLPTFAWSEENLRSIANLWGKFVYADDRTEKSWSYSVASVGIFAV</sequence>
<dbReference type="SUPFAM" id="SSF54928">
    <property type="entry name" value="RNA-binding domain, RBD"/>
    <property type="match status" value="1"/>
</dbReference>
<keyword evidence="5" id="KW-1185">Reference proteome</keyword>
<evidence type="ECO:0000313" key="5">
    <source>
        <dbReference type="Proteomes" id="UP001341840"/>
    </source>
</evidence>
<organism evidence="4 5">
    <name type="scientific">Stylosanthes scabra</name>
    <dbReference type="NCBI Taxonomy" id="79078"/>
    <lineage>
        <taxon>Eukaryota</taxon>
        <taxon>Viridiplantae</taxon>
        <taxon>Streptophyta</taxon>
        <taxon>Embryophyta</taxon>
        <taxon>Tracheophyta</taxon>
        <taxon>Spermatophyta</taxon>
        <taxon>Magnoliopsida</taxon>
        <taxon>eudicotyledons</taxon>
        <taxon>Gunneridae</taxon>
        <taxon>Pentapetalae</taxon>
        <taxon>rosids</taxon>
        <taxon>fabids</taxon>
        <taxon>Fabales</taxon>
        <taxon>Fabaceae</taxon>
        <taxon>Papilionoideae</taxon>
        <taxon>50 kb inversion clade</taxon>
        <taxon>dalbergioids sensu lato</taxon>
        <taxon>Dalbergieae</taxon>
        <taxon>Pterocarpus clade</taxon>
        <taxon>Stylosanthes</taxon>
    </lineage>
</organism>
<protein>
    <recommendedName>
        <fullName evidence="3">RRM domain-containing protein</fullName>
    </recommendedName>
</protein>
<evidence type="ECO:0000259" key="3">
    <source>
        <dbReference type="PROSITE" id="PS50102"/>
    </source>
</evidence>
<dbReference type="InterPro" id="IPR035979">
    <property type="entry name" value="RBD_domain_sf"/>
</dbReference>
<name>A0ABU6QF15_9FABA</name>
<evidence type="ECO:0000256" key="1">
    <source>
        <dbReference type="PROSITE-ProRule" id="PRU00176"/>
    </source>
</evidence>
<dbReference type="InterPro" id="IPR000504">
    <property type="entry name" value="RRM_dom"/>
</dbReference>
<accession>A0ABU6QF15</accession>